<feature type="signal peptide" evidence="3">
    <location>
        <begin position="1"/>
        <end position="25"/>
    </location>
</feature>
<dbReference type="PANTHER" id="PTHR30469">
    <property type="entry name" value="MULTIDRUG RESISTANCE PROTEIN MDTA"/>
    <property type="match status" value="1"/>
</dbReference>
<dbReference type="InterPro" id="IPR058637">
    <property type="entry name" value="YknX-like_C"/>
</dbReference>
<evidence type="ECO:0000259" key="6">
    <source>
        <dbReference type="Pfam" id="PF25989"/>
    </source>
</evidence>
<evidence type="ECO:0000256" key="2">
    <source>
        <dbReference type="SAM" id="MobiDB-lite"/>
    </source>
</evidence>
<evidence type="ECO:0000313" key="7">
    <source>
        <dbReference type="EMBL" id="MBR9728537.1"/>
    </source>
</evidence>
<dbReference type="InterPro" id="IPR058625">
    <property type="entry name" value="MdtA-like_BSH"/>
</dbReference>
<feature type="domain" description="CusB-like beta-barrel" evidence="5">
    <location>
        <begin position="199"/>
        <end position="271"/>
    </location>
</feature>
<sequence>MKKWHVIFISLSMVSFTLFVGNAVARDPHAPTGSTTSAVPVVTSVVQEEELAQSISLIGNLQAERSVYISSQVAGKISQIDIGENHQVAAGDTLVVLEHGKSKAAVAEAKAYLADQKRILNEYLKLSNQNAITQTEIAAQQASVDMGKARLAAAQSELDYHTLKAPFSGTAGLIDFSLGKMITAGSDLLAFDDLSSMRLDLQVPEKYLSQLSTGMTVSAQTHAWSNTTFIGKIIAIDTRINQDTLNLRVRVQFDNPKQHLKPGMMMSAKLTFPATSQAVIPVQAIEYSGTKRFVYLVDDRHVVKRTQVTLGARVDNEVLITQGVNAGDLVVVQGLVNMRDGLNVNVVPSDDQPSVDVASKGNVSENMPVEKS</sequence>
<dbReference type="InterPro" id="IPR006143">
    <property type="entry name" value="RND_pump_MFP"/>
</dbReference>
<dbReference type="Proteomes" id="UP000811844">
    <property type="component" value="Unassembled WGS sequence"/>
</dbReference>
<name>A0ABS5I3C8_9GAMM</name>
<feature type="compositionally biased region" description="Low complexity" evidence="2">
    <location>
        <begin position="347"/>
        <end position="359"/>
    </location>
</feature>
<feature type="chain" id="PRO_5045717896" evidence="3">
    <location>
        <begin position="26"/>
        <end position="372"/>
    </location>
</feature>
<evidence type="ECO:0000256" key="1">
    <source>
        <dbReference type="ARBA" id="ARBA00009477"/>
    </source>
</evidence>
<dbReference type="Gene3D" id="2.40.50.100">
    <property type="match status" value="1"/>
</dbReference>
<dbReference type="Gene3D" id="2.40.420.20">
    <property type="match status" value="1"/>
</dbReference>
<evidence type="ECO:0000259" key="5">
    <source>
        <dbReference type="Pfam" id="PF25954"/>
    </source>
</evidence>
<evidence type="ECO:0000259" key="4">
    <source>
        <dbReference type="Pfam" id="PF25917"/>
    </source>
</evidence>
<keyword evidence="3" id="KW-0732">Signal</keyword>
<dbReference type="Gene3D" id="2.40.30.170">
    <property type="match status" value="1"/>
</dbReference>
<dbReference type="RefSeq" id="WP_153664111.1">
    <property type="nucleotide sequence ID" value="NZ_JAAIKR010000010.1"/>
</dbReference>
<feature type="domain" description="YknX-like C-terminal permuted SH3-like" evidence="6">
    <location>
        <begin position="279"/>
        <end position="346"/>
    </location>
</feature>
<dbReference type="SUPFAM" id="SSF111369">
    <property type="entry name" value="HlyD-like secretion proteins"/>
    <property type="match status" value="1"/>
</dbReference>
<dbReference type="Pfam" id="PF25917">
    <property type="entry name" value="BSH_RND"/>
    <property type="match status" value="1"/>
</dbReference>
<comment type="caution">
    <text evidence="7">The sequence shown here is derived from an EMBL/GenBank/DDBJ whole genome shotgun (WGS) entry which is preliminary data.</text>
</comment>
<protein>
    <submittedName>
        <fullName evidence="7">Efflux RND transporter periplasmic adaptor subunit</fullName>
    </submittedName>
</protein>
<proteinExistence type="inferred from homology"/>
<feature type="domain" description="Multidrug resistance protein MdtA-like barrel-sandwich hybrid" evidence="4">
    <location>
        <begin position="65"/>
        <end position="186"/>
    </location>
</feature>
<evidence type="ECO:0000256" key="3">
    <source>
        <dbReference type="SAM" id="SignalP"/>
    </source>
</evidence>
<evidence type="ECO:0000313" key="8">
    <source>
        <dbReference type="Proteomes" id="UP000811844"/>
    </source>
</evidence>
<dbReference type="Gene3D" id="1.10.287.470">
    <property type="entry name" value="Helix hairpin bin"/>
    <property type="match status" value="1"/>
</dbReference>
<dbReference type="PANTHER" id="PTHR30469:SF13">
    <property type="entry name" value="HAE1 FAMILY EFFLUX PUMP MFP COMPONENT"/>
    <property type="match status" value="1"/>
</dbReference>
<gene>
    <name evidence="7" type="ORF">G3R48_11175</name>
</gene>
<dbReference type="Pfam" id="PF25954">
    <property type="entry name" value="Beta-barrel_RND_2"/>
    <property type="match status" value="1"/>
</dbReference>
<dbReference type="EMBL" id="JAAIKR010000010">
    <property type="protein sequence ID" value="MBR9728537.1"/>
    <property type="molecule type" value="Genomic_DNA"/>
</dbReference>
<feature type="region of interest" description="Disordered" evidence="2">
    <location>
        <begin position="347"/>
        <end position="372"/>
    </location>
</feature>
<comment type="similarity">
    <text evidence="1">Belongs to the membrane fusion protein (MFP) (TC 8.A.1) family.</text>
</comment>
<dbReference type="InterPro" id="IPR058792">
    <property type="entry name" value="Beta-barrel_RND_2"/>
</dbReference>
<dbReference type="NCBIfam" id="TIGR01730">
    <property type="entry name" value="RND_mfp"/>
    <property type="match status" value="1"/>
</dbReference>
<reference evidence="7 8" key="1">
    <citation type="submission" date="2020-02" db="EMBL/GenBank/DDBJ databases">
        <title>Shewanella WXL01 sp. nov., a marine bacterium isolated from green algae in Luhuitou Fringing Reef (Northern South China Sea).</title>
        <authorList>
            <person name="Wang X."/>
        </authorList>
    </citation>
    <scope>NUCLEOTIDE SEQUENCE [LARGE SCALE GENOMIC DNA]</scope>
    <source>
        <strain evidence="7 8">MCCC 1A01895</strain>
    </source>
</reference>
<dbReference type="Pfam" id="PF25989">
    <property type="entry name" value="YknX_C"/>
    <property type="match status" value="1"/>
</dbReference>
<keyword evidence="8" id="KW-1185">Reference proteome</keyword>
<accession>A0ABS5I3C8</accession>
<organism evidence="7 8">
    <name type="scientific">Shewanella intestini</name>
    <dbReference type="NCBI Taxonomy" id="2017544"/>
    <lineage>
        <taxon>Bacteria</taxon>
        <taxon>Pseudomonadati</taxon>
        <taxon>Pseudomonadota</taxon>
        <taxon>Gammaproteobacteria</taxon>
        <taxon>Alteromonadales</taxon>
        <taxon>Shewanellaceae</taxon>
        <taxon>Shewanella</taxon>
    </lineage>
</organism>